<dbReference type="InterPro" id="IPR002104">
    <property type="entry name" value="Integrase_catalytic"/>
</dbReference>
<dbReference type="Proteomes" id="UP000609651">
    <property type="component" value="Unassembled WGS sequence"/>
</dbReference>
<dbReference type="Gene3D" id="1.10.443.10">
    <property type="entry name" value="Intergrase catalytic core"/>
    <property type="match status" value="1"/>
</dbReference>
<dbReference type="PROSITE" id="PS51898">
    <property type="entry name" value="TYR_RECOMBINASE"/>
    <property type="match status" value="1"/>
</dbReference>
<keyword evidence="4" id="KW-1185">Reference proteome</keyword>
<dbReference type="PANTHER" id="PTHR30349:SF64">
    <property type="entry name" value="PROPHAGE INTEGRASE INTD-RELATED"/>
    <property type="match status" value="1"/>
</dbReference>
<organism evidence="3 4">
    <name type="scientific">Alienimonas chondri</name>
    <dbReference type="NCBI Taxonomy" id="2681879"/>
    <lineage>
        <taxon>Bacteria</taxon>
        <taxon>Pseudomonadati</taxon>
        <taxon>Planctomycetota</taxon>
        <taxon>Planctomycetia</taxon>
        <taxon>Planctomycetales</taxon>
        <taxon>Planctomycetaceae</taxon>
        <taxon>Alienimonas</taxon>
    </lineage>
</organism>
<dbReference type="CDD" id="cd00397">
    <property type="entry name" value="DNA_BRE_C"/>
    <property type="match status" value="1"/>
</dbReference>
<accession>A0ABX1VAI4</accession>
<keyword evidence="1" id="KW-0233">DNA recombination</keyword>
<name>A0ABX1VAI4_9PLAN</name>
<dbReference type="PANTHER" id="PTHR30349">
    <property type="entry name" value="PHAGE INTEGRASE-RELATED"/>
    <property type="match status" value="1"/>
</dbReference>
<sequence>MRLPKLSKNPDGRAFVRIPKTNGKRAYFGRYGTAEAEAKYREWVGAYVADPESTTRPAVEGWGSIAKLCHKFMVHADEYYRDEHRSGGHTSSYGTHKKVAETFAMLNGTKPADRIDASMVRAFQRYLVVTPGKGGKPAARVYVNALVDDLRYQIKWWESHGLVPKGTHHHVMTVENLKEGRTSARETAAVQPVDQDVVVATMAYMPPTLAEMVCVQFACGMRPQDVCRLSWGHIDRSGDDWRYSPVRHKNAWRKKKLVKAIPEAVRPLLLKRADRPADEAIFRPVDAAAEQRGGRRSRKVQYNTDFYRQSIHRAVRQARDDGKDVPTWSPNQLRHAIATAAGEQFDLEGASALLGHSGTAATAIYAKTTDRKLAKYARQLDEYVLAGSGIVHAATGSTPNNAM</sequence>
<dbReference type="InterPro" id="IPR013762">
    <property type="entry name" value="Integrase-like_cat_sf"/>
</dbReference>
<evidence type="ECO:0000256" key="1">
    <source>
        <dbReference type="ARBA" id="ARBA00023172"/>
    </source>
</evidence>
<dbReference type="SUPFAM" id="SSF56349">
    <property type="entry name" value="DNA breaking-rejoining enzymes"/>
    <property type="match status" value="1"/>
</dbReference>
<gene>
    <name evidence="3" type="ORF">LzC2_00780</name>
</gene>
<comment type="caution">
    <text evidence="3">The sequence shown here is derived from an EMBL/GenBank/DDBJ whole genome shotgun (WGS) entry which is preliminary data.</text>
</comment>
<proteinExistence type="predicted"/>
<dbReference type="InterPro" id="IPR011010">
    <property type="entry name" value="DNA_brk_join_enz"/>
</dbReference>
<reference evidence="3 4" key="1">
    <citation type="journal article" date="2020" name="Syst. Appl. Microbiol.">
        <title>Alienimonas chondri sp. nov., a novel planctomycete isolated from the biofilm of the red alga Chondrus crispus.</title>
        <authorList>
            <person name="Vitorino I."/>
            <person name="Albuquerque L."/>
            <person name="Wiegand S."/>
            <person name="Kallscheuer N."/>
            <person name="da Costa M.S."/>
            <person name="Lobo-da-Cunha A."/>
            <person name="Jogler C."/>
            <person name="Lage O.M."/>
        </authorList>
    </citation>
    <scope>NUCLEOTIDE SEQUENCE [LARGE SCALE GENOMIC DNA]</scope>
    <source>
        <strain evidence="3 4">LzC2</strain>
    </source>
</reference>
<dbReference type="EMBL" id="WTPX01000002">
    <property type="protein sequence ID" value="NNJ24031.1"/>
    <property type="molecule type" value="Genomic_DNA"/>
</dbReference>
<protein>
    <recommendedName>
        <fullName evidence="2">Tyr recombinase domain-containing protein</fullName>
    </recommendedName>
</protein>
<dbReference type="RefSeq" id="WP_171182532.1">
    <property type="nucleotide sequence ID" value="NZ_WTPX01000002.1"/>
</dbReference>
<evidence type="ECO:0000259" key="2">
    <source>
        <dbReference type="PROSITE" id="PS51898"/>
    </source>
</evidence>
<dbReference type="Pfam" id="PF00589">
    <property type="entry name" value="Phage_integrase"/>
    <property type="match status" value="1"/>
</dbReference>
<evidence type="ECO:0000313" key="4">
    <source>
        <dbReference type="Proteomes" id="UP000609651"/>
    </source>
</evidence>
<dbReference type="InterPro" id="IPR050090">
    <property type="entry name" value="Tyrosine_recombinase_XerCD"/>
</dbReference>
<feature type="domain" description="Tyr recombinase" evidence="2">
    <location>
        <begin position="188"/>
        <end position="378"/>
    </location>
</feature>
<evidence type="ECO:0000313" key="3">
    <source>
        <dbReference type="EMBL" id="NNJ24031.1"/>
    </source>
</evidence>